<feature type="active site" evidence="4">
    <location>
        <position position="209"/>
    </location>
</feature>
<dbReference type="GO" id="GO:0016491">
    <property type="term" value="F:oxidoreductase activity"/>
    <property type="evidence" value="ECO:0007669"/>
    <property type="project" value="UniProtKB-KW"/>
</dbReference>
<dbReference type="SUPFAM" id="SSF48179">
    <property type="entry name" value="6-phosphogluconate dehydrogenase C-terminal domain-like"/>
    <property type="match status" value="1"/>
</dbReference>
<dbReference type="InterPro" id="IPR013328">
    <property type="entry name" value="6PGD_dom2"/>
</dbReference>
<evidence type="ECO:0000259" key="6">
    <source>
        <dbReference type="Pfam" id="PF14833"/>
    </source>
</evidence>
<evidence type="ECO:0000259" key="5">
    <source>
        <dbReference type="Pfam" id="PF03446"/>
    </source>
</evidence>
<dbReference type="InterPro" id="IPR015815">
    <property type="entry name" value="HIBADH-related"/>
</dbReference>
<protein>
    <submittedName>
        <fullName evidence="7">3-hydroxyisobutyrate dehydrogenase</fullName>
    </submittedName>
</protein>
<dbReference type="Pfam" id="PF14833">
    <property type="entry name" value="NAD_binding_11"/>
    <property type="match status" value="1"/>
</dbReference>
<dbReference type="Proteomes" id="UP000198823">
    <property type="component" value="Unassembled WGS sequence"/>
</dbReference>
<organism evidence="7 8">
    <name type="scientific">Bhargavaea beijingensis</name>
    <dbReference type="NCBI Taxonomy" id="426756"/>
    <lineage>
        <taxon>Bacteria</taxon>
        <taxon>Bacillati</taxon>
        <taxon>Bacillota</taxon>
        <taxon>Bacilli</taxon>
        <taxon>Bacillales</taxon>
        <taxon>Caryophanaceae</taxon>
        <taxon>Bhargavaea</taxon>
    </lineage>
</organism>
<comment type="similarity">
    <text evidence="1">Belongs to the HIBADH-related family.</text>
</comment>
<keyword evidence="3" id="KW-0520">NAD</keyword>
<feature type="domain" description="6-phosphogluconate dehydrogenase NADP-binding" evidence="5">
    <location>
        <begin position="41"/>
        <end position="200"/>
    </location>
</feature>
<gene>
    <name evidence="7" type="ORF">SAMN04488126_10637</name>
</gene>
<evidence type="ECO:0000313" key="8">
    <source>
        <dbReference type="Proteomes" id="UP000198823"/>
    </source>
</evidence>
<dbReference type="Gene3D" id="3.40.50.720">
    <property type="entry name" value="NAD(P)-binding Rossmann-like Domain"/>
    <property type="match status" value="1"/>
</dbReference>
<dbReference type="InterPro" id="IPR029154">
    <property type="entry name" value="HIBADH-like_NADP-bd"/>
</dbReference>
<proteinExistence type="inferred from homology"/>
<dbReference type="PANTHER" id="PTHR43060">
    <property type="entry name" value="3-HYDROXYISOBUTYRATE DEHYDROGENASE-LIKE 1, MITOCHONDRIAL-RELATED"/>
    <property type="match status" value="1"/>
</dbReference>
<evidence type="ECO:0000256" key="3">
    <source>
        <dbReference type="ARBA" id="ARBA00023027"/>
    </source>
</evidence>
<dbReference type="SUPFAM" id="SSF51735">
    <property type="entry name" value="NAD(P)-binding Rossmann-fold domains"/>
    <property type="match status" value="1"/>
</dbReference>
<name>A0A1G7BLV8_9BACL</name>
<dbReference type="Pfam" id="PF03446">
    <property type="entry name" value="NAD_binding_2"/>
    <property type="match status" value="1"/>
</dbReference>
<accession>A0A1G7BLV8</accession>
<dbReference type="Gene3D" id="1.10.1040.10">
    <property type="entry name" value="N-(1-d-carboxylethyl)-l-norvaline Dehydrogenase, domain 2"/>
    <property type="match status" value="1"/>
</dbReference>
<dbReference type="STRING" id="426756.SAMN04488126_10637"/>
<keyword evidence="2" id="KW-0560">Oxidoreductase</keyword>
<dbReference type="EMBL" id="FNAR01000006">
    <property type="protein sequence ID" value="SDE28098.1"/>
    <property type="molecule type" value="Genomic_DNA"/>
</dbReference>
<evidence type="ECO:0000256" key="2">
    <source>
        <dbReference type="ARBA" id="ARBA00023002"/>
    </source>
</evidence>
<dbReference type="GO" id="GO:0050661">
    <property type="term" value="F:NADP binding"/>
    <property type="evidence" value="ECO:0007669"/>
    <property type="project" value="InterPro"/>
</dbReference>
<dbReference type="PANTHER" id="PTHR43060:SF15">
    <property type="entry name" value="3-HYDROXYISOBUTYRATE DEHYDROGENASE-LIKE 1, MITOCHONDRIAL-RELATED"/>
    <property type="match status" value="1"/>
</dbReference>
<evidence type="ECO:0000313" key="7">
    <source>
        <dbReference type="EMBL" id="SDE28098.1"/>
    </source>
</evidence>
<dbReference type="GO" id="GO:0051287">
    <property type="term" value="F:NAD binding"/>
    <property type="evidence" value="ECO:0007669"/>
    <property type="project" value="InterPro"/>
</dbReference>
<dbReference type="PIRSF" id="PIRSF000103">
    <property type="entry name" value="HIBADH"/>
    <property type="match status" value="1"/>
</dbReference>
<evidence type="ECO:0000256" key="4">
    <source>
        <dbReference type="PIRSR" id="PIRSR000103-1"/>
    </source>
</evidence>
<evidence type="ECO:0000256" key="1">
    <source>
        <dbReference type="ARBA" id="ARBA00009080"/>
    </source>
</evidence>
<dbReference type="InterPro" id="IPR008927">
    <property type="entry name" value="6-PGluconate_DH-like_C_sf"/>
</dbReference>
<feature type="domain" description="3-hydroxyisobutyrate dehydrogenase-like NAD-binding" evidence="6">
    <location>
        <begin position="203"/>
        <end position="323"/>
    </location>
</feature>
<dbReference type="AlphaFoldDB" id="A0A1G7BLV8"/>
<reference evidence="7 8" key="1">
    <citation type="submission" date="2016-10" db="EMBL/GenBank/DDBJ databases">
        <authorList>
            <person name="de Groot N.N."/>
        </authorList>
    </citation>
    <scope>NUCLEOTIDE SEQUENCE [LARGE SCALE GENOMIC DNA]</scope>
    <source>
        <strain evidence="7 8">CGMCC 1.6762</strain>
    </source>
</reference>
<dbReference type="InterPro" id="IPR036291">
    <property type="entry name" value="NAD(P)-bd_dom_sf"/>
</dbReference>
<dbReference type="InterPro" id="IPR006115">
    <property type="entry name" value="6PGDH_NADP-bd"/>
</dbReference>
<sequence length="324" mass="34222">MNTATFSFPPLLGRTAMRAVPFFVSFATMEETNGGKAEVKKIAMIGAGVMGGPMAAHLMEAGHNLTVYTRTQEKAKGLIEKGAKWAGSPSEAADGADVVMTMVGYPQDVEDVYFGEQGIFRTVRVGAILIDFTTSSPKLAVRIAEEAASKGCASIDAPVSGGDIGARNATLSIMCGGPEDAFREILPLLEAVGQNIVHHGPAGSGQHVKMSNQIVIATSMIGVCESLGYAVRAGLDPERVLKSISAGAAGSWTLSNLAPRMLKGDFEPGFYIKHFLKDLRIALDESKSMGLELPGVALAERMYSALAETGSENEGTQALYKVYR</sequence>